<dbReference type="PANTHER" id="PTHR12629:SF0">
    <property type="entry name" value="DIPHOSPHOINOSITOL-POLYPHOSPHATE DIPHOSPHATASE"/>
    <property type="match status" value="1"/>
</dbReference>
<feature type="domain" description="Nudix hydrolase" evidence="5">
    <location>
        <begin position="21"/>
        <end position="153"/>
    </location>
</feature>
<evidence type="ECO:0000256" key="4">
    <source>
        <dbReference type="ARBA" id="ARBA00022842"/>
    </source>
</evidence>
<organism evidence="6 7">
    <name type="scientific">Rhodobaculum claviforme</name>
    <dbReference type="NCBI Taxonomy" id="1549854"/>
    <lineage>
        <taxon>Bacteria</taxon>
        <taxon>Pseudomonadati</taxon>
        <taxon>Pseudomonadota</taxon>
        <taxon>Alphaproteobacteria</taxon>
        <taxon>Rhodobacterales</taxon>
        <taxon>Paracoccaceae</taxon>
        <taxon>Rhodobaculum</taxon>
    </lineage>
</organism>
<dbReference type="GO" id="GO:0016462">
    <property type="term" value="F:pyrophosphatase activity"/>
    <property type="evidence" value="ECO:0007669"/>
    <property type="project" value="InterPro"/>
</dbReference>
<evidence type="ECO:0000313" key="7">
    <source>
        <dbReference type="Proteomes" id="UP000706333"/>
    </source>
</evidence>
<accession>A0A934WK20</accession>
<dbReference type="EMBL" id="NHSD01000288">
    <property type="protein sequence ID" value="MBK5928093.1"/>
    <property type="molecule type" value="Genomic_DNA"/>
</dbReference>
<dbReference type="GO" id="GO:0005737">
    <property type="term" value="C:cytoplasm"/>
    <property type="evidence" value="ECO:0007669"/>
    <property type="project" value="TreeGrafter"/>
</dbReference>
<dbReference type="PANTHER" id="PTHR12629">
    <property type="entry name" value="DIPHOSPHOINOSITOL POLYPHOSPHATE PHOSPHOHYDROLASE"/>
    <property type="match status" value="1"/>
</dbReference>
<dbReference type="Pfam" id="PF00293">
    <property type="entry name" value="NUDIX"/>
    <property type="match status" value="1"/>
</dbReference>
<comment type="caution">
    <text evidence="6">The sequence shown here is derived from an EMBL/GenBank/DDBJ whole genome shotgun (WGS) entry which is preliminary data.</text>
</comment>
<dbReference type="InterPro" id="IPR000086">
    <property type="entry name" value="NUDIX_hydrolase_dom"/>
</dbReference>
<evidence type="ECO:0000256" key="3">
    <source>
        <dbReference type="ARBA" id="ARBA00022801"/>
    </source>
</evidence>
<dbReference type="GO" id="GO:0046872">
    <property type="term" value="F:metal ion binding"/>
    <property type="evidence" value="ECO:0007669"/>
    <property type="project" value="UniProtKB-KW"/>
</dbReference>
<evidence type="ECO:0000313" key="6">
    <source>
        <dbReference type="EMBL" id="MBK5928093.1"/>
    </source>
</evidence>
<name>A0A934WK20_9RHOB</name>
<reference evidence="6" key="2">
    <citation type="journal article" date="2020" name="Microorganisms">
        <title>Osmotic Adaptation and Compatible Solute Biosynthesis of Phototrophic Bacteria as Revealed from Genome Analyses.</title>
        <authorList>
            <person name="Imhoff J.F."/>
            <person name="Rahn T."/>
            <person name="Kunzel S."/>
            <person name="Keller A."/>
            <person name="Neulinger S.C."/>
        </authorList>
    </citation>
    <scope>NUCLEOTIDE SEQUENCE</scope>
    <source>
        <strain evidence="6">LMG 28126</strain>
    </source>
</reference>
<gene>
    <name evidence="6" type="ORF">CCR87_12270</name>
</gene>
<protein>
    <recommendedName>
        <fullName evidence="5">Nudix hydrolase domain-containing protein</fullName>
    </recommendedName>
</protein>
<comment type="cofactor">
    <cofactor evidence="1">
        <name>Mg(2+)</name>
        <dbReference type="ChEBI" id="CHEBI:18420"/>
    </cofactor>
</comment>
<keyword evidence="4" id="KW-0460">Magnesium</keyword>
<evidence type="ECO:0000256" key="1">
    <source>
        <dbReference type="ARBA" id="ARBA00001946"/>
    </source>
</evidence>
<dbReference type="SUPFAM" id="SSF55811">
    <property type="entry name" value="Nudix"/>
    <property type="match status" value="1"/>
</dbReference>
<keyword evidence="3" id="KW-0378">Hydrolase</keyword>
<proteinExistence type="predicted"/>
<reference evidence="6" key="1">
    <citation type="submission" date="2017-05" db="EMBL/GenBank/DDBJ databases">
        <authorList>
            <person name="Imhoff J.F."/>
            <person name="Rahn T."/>
            <person name="Kuenzel S."/>
            <person name="Neulinger S.C."/>
        </authorList>
    </citation>
    <scope>NUCLEOTIDE SEQUENCE</scope>
    <source>
        <strain evidence="6">LMG 28126</strain>
    </source>
</reference>
<evidence type="ECO:0000259" key="5">
    <source>
        <dbReference type="PROSITE" id="PS51462"/>
    </source>
</evidence>
<dbReference type="InterPro" id="IPR047198">
    <property type="entry name" value="DDP-like_NUDIX"/>
</dbReference>
<keyword evidence="7" id="KW-1185">Reference proteome</keyword>
<dbReference type="Gene3D" id="3.90.79.10">
    <property type="entry name" value="Nucleoside Triphosphate Pyrophosphohydrolase"/>
    <property type="match status" value="1"/>
</dbReference>
<sequence>MTQHPLFRLLDDTVGPMLRRPPQLQVAAVCTRAAPRGGCDVLLVTSRGTGRWILPKGWPMAGRTLAQAACQEAWEEAGVRGNVDPDPLGHYTTEKVTDGGLPMPCRVEVFRVHVHDVRKDFPEAGQRTRRWVSPAEAATMVREPGLRALLLTL</sequence>
<dbReference type="AlphaFoldDB" id="A0A934WK20"/>
<dbReference type="PROSITE" id="PS51462">
    <property type="entry name" value="NUDIX"/>
    <property type="match status" value="1"/>
</dbReference>
<dbReference type="InterPro" id="IPR015797">
    <property type="entry name" value="NUDIX_hydrolase-like_dom_sf"/>
</dbReference>
<evidence type="ECO:0000256" key="2">
    <source>
        <dbReference type="ARBA" id="ARBA00022723"/>
    </source>
</evidence>
<dbReference type="RefSeq" id="WP_201157846.1">
    <property type="nucleotide sequence ID" value="NZ_NHSD01000288.1"/>
</dbReference>
<dbReference type="CDD" id="cd04666">
    <property type="entry name" value="NUDIX_DIPP2_like_Nudt4"/>
    <property type="match status" value="1"/>
</dbReference>
<keyword evidence="2" id="KW-0479">Metal-binding</keyword>
<dbReference type="Proteomes" id="UP000706333">
    <property type="component" value="Unassembled WGS sequence"/>
</dbReference>